<dbReference type="InterPro" id="IPR036192">
    <property type="entry name" value="Cell_div_ZapA-like_sf"/>
</dbReference>
<dbReference type="InterPro" id="IPR053712">
    <property type="entry name" value="Bac_CellDiv_Activator"/>
</dbReference>
<keyword evidence="3" id="KW-1185">Reference proteome</keyword>
<keyword evidence="2" id="KW-0131">Cell cycle</keyword>
<dbReference type="Gene3D" id="6.10.250.790">
    <property type="match status" value="1"/>
</dbReference>
<dbReference type="SUPFAM" id="SSF102829">
    <property type="entry name" value="Cell division protein ZapA-like"/>
    <property type="match status" value="1"/>
</dbReference>
<name>A0A8A7KGE2_9FIRM</name>
<evidence type="ECO:0000256" key="1">
    <source>
        <dbReference type="SAM" id="Coils"/>
    </source>
</evidence>
<dbReference type="Pfam" id="PF05164">
    <property type="entry name" value="ZapA"/>
    <property type="match status" value="1"/>
</dbReference>
<dbReference type="AlphaFoldDB" id="A0A8A7KGE2"/>
<accession>A0A8A7KGE2</accession>
<organism evidence="2 3">
    <name type="scientific">Iocasia fonsfrigidae</name>
    <dbReference type="NCBI Taxonomy" id="2682810"/>
    <lineage>
        <taxon>Bacteria</taxon>
        <taxon>Bacillati</taxon>
        <taxon>Bacillota</taxon>
        <taxon>Clostridia</taxon>
        <taxon>Halanaerobiales</taxon>
        <taxon>Halanaerobiaceae</taxon>
        <taxon>Iocasia</taxon>
    </lineage>
</organism>
<keyword evidence="1" id="KW-0175">Coiled coil</keyword>
<dbReference type="EMBL" id="CP046640">
    <property type="protein sequence ID" value="QTL98579.1"/>
    <property type="molecule type" value="Genomic_DNA"/>
</dbReference>
<dbReference type="RefSeq" id="WP_230866990.1">
    <property type="nucleotide sequence ID" value="NZ_CP046640.1"/>
</dbReference>
<feature type="coiled-coil region" evidence="1">
    <location>
        <begin position="69"/>
        <end position="113"/>
    </location>
</feature>
<proteinExistence type="predicted"/>
<gene>
    <name evidence="2" type="primary">zapA</name>
    <name evidence="2" type="ORF">GM661_11685</name>
</gene>
<sequence length="115" mass="13693">MAVEDKHKDKYNVKLLGEDMVIVGQLSERYVKKLVHHINIIGQDISRAYPRLSRQRILNLAIMNVADEYYKLKDKYEEKSEDIKTLEKEFKKLADKHNKLKKDYQELESLLEEVD</sequence>
<reference evidence="2" key="1">
    <citation type="submission" date="2019-12" db="EMBL/GenBank/DDBJ databases">
        <authorList>
            <person name="zhang j."/>
            <person name="sun C.M."/>
        </authorList>
    </citation>
    <scope>NUCLEOTIDE SEQUENCE</scope>
    <source>
        <strain evidence="2">NS-1</strain>
    </source>
</reference>
<evidence type="ECO:0000313" key="3">
    <source>
        <dbReference type="Proteomes" id="UP000665020"/>
    </source>
</evidence>
<dbReference type="Proteomes" id="UP000665020">
    <property type="component" value="Chromosome"/>
</dbReference>
<dbReference type="InterPro" id="IPR007838">
    <property type="entry name" value="Cell_div_ZapA-like"/>
</dbReference>
<keyword evidence="2" id="KW-0132">Cell division</keyword>
<protein>
    <submittedName>
        <fullName evidence="2">Cell division protein ZapA</fullName>
    </submittedName>
</protein>
<dbReference type="KEGG" id="ifn:GM661_11685"/>
<evidence type="ECO:0000313" key="2">
    <source>
        <dbReference type="EMBL" id="QTL98579.1"/>
    </source>
</evidence>
<dbReference type="GO" id="GO:0051301">
    <property type="term" value="P:cell division"/>
    <property type="evidence" value="ECO:0007669"/>
    <property type="project" value="UniProtKB-KW"/>
</dbReference>